<dbReference type="PROSITE" id="PS50059">
    <property type="entry name" value="FKBP_PPIASE"/>
    <property type="match status" value="1"/>
</dbReference>
<evidence type="ECO:0000259" key="12">
    <source>
        <dbReference type="PROSITE" id="PS50059"/>
    </source>
</evidence>
<name>A0AA96GLH6_9BACT</name>
<evidence type="ECO:0000256" key="11">
    <source>
        <dbReference type="SAM" id="SignalP"/>
    </source>
</evidence>
<sequence length="179" mass="19052">MALHVLARVVCCSLLVASAMTTSAQADSQEGGSPMTVSEGKSISMEYTLTLENKEVLDSNVGGEPLTFTQGSHQIIPGLETALDGMKAGERKQVTVSPEQGYGKVDPQAIQEVPIDQIPPDARKVGVQLQGKDGQGRVVHPTVTEVKEQVVVLDFNHPLAGKTLYFDVKILDVKTATAP</sequence>
<comment type="function">
    <text evidence="8">Also involved in hydrogenase metallocenter assembly, probably by participating in the nickel insertion step. This function in hydrogenase biosynthesis requires chaperone activity and the presence of the metal-binding domain, but not PPIase activity.</text>
</comment>
<dbReference type="KEGG" id="nneo:PQG83_07045"/>
<keyword evidence="11" id="KW-0732">Signal</keyword>
<dbReference type="PANTHER" id="PTHR47861:SF3">
    <property type="entry name" value="FKBP-TYPE PEPTIDYL-PROLYL CIS-TRANS ISOMERASE SLYD"/>
    <property type="match status" value="1"/>
</dbReference>
<reference evidence="13 14" key="1">
    <citation type="submission" date="2023-01" db="EMBL/GenBank/DDBJ databases">
        <title>Cultivation and genomic characterization of new, ubiquitous marine nitrite-oxidizing bacteria from the Nitrospirales.</title>
        <authorList>
            <person name="Mueller A.J."/>
            <person name="Daebeler A."/>
            <person name="Herbold C.W."/>
            <person name="Kirkegaard R.H."/>
            <person name="Daims H."/>
        </authorList>
    </citation>
    <scope>NUCLEOTIDE SEQUENCE [LARGE SCALE GENOMIC DNA]</scope>
    <source>
        <strain evidence="13 14">DK</strain>
    </source>
</reference>
<accession>A0AA96GLH6</accession>
<evidence type="ECO:0000256" key="3">
    <source>
        <dbReference type="ARBA" id="ARBA00006577"/>
    </source>
</evidence>
<evidence type="ECO:0000256" key="6">
    <source>
        <dbReference type="ARBA" id="ARBA00023186"/>
    </source>
</evidence>
<evidence type="ECO:0000313" key="14">
    <source>
        <dbReference type="Proteomes" id="UP001302494"/>
    </source>
</evidence>
<evidence type="ECO:0000313" key="13">
    <source>
        <dbReference type="EMBL" id="WNM63502.1"/>
    </source>
</evidence>
<evidence type="ECO:0000256" key="8">
    <source>
        <dbReference type="ARBA" id="ARBA00037071"/>
    </source>
</evidence>
<evidence type="ECO:0000256" key="7">
    <source>
        <dbReference type="ARBA" id="ARBA00023235"/>
    </source>
</evidence>
<organism evidence="13 14">
    <name type="scientific">Candidatus Nitrospira neomarina</name>
    <dbReference type="NCBI Taxonomy" id="3020899"/>
    <lineage>
        <taxon>Bacteria</taxon>
        <taxon>Pseudomonadati</taxon>
        <taxon>Nitrospirota</taxon>
        <taxon>Nitrospiria</taxon>
        <taxon>Nitrospirales</taxon>
        <taxon>Nitrospiraceae</taxon>
        <taxon>Nitrospira</taxon>
    </lineage>
</organism>
<keyword evidence="6" id="KW-0143">Chaperone</keyword>
<evidence type="ECO:0000256" key="9">
    <source>
        <dbReference type="PROSITE-ProRule" id="PRU00277"/>
    </source>
</evidence>
<gene>
    <name evidence="13" type="ORF">PQG83_07045</name>
</gene>
<dbReference type="Pfam" id="PF00254">
    <property type="entry name" value="FKBP_C"/>
    <property type="match status" value="1"/>
</dbReference>
<dbReference type="InterPro" id="IPR001179">
    <property type="entry name" value="PPIase_FKBP_dom"/>
</dbReference>
<dbReference type="InterPro" id="IPR046357">
    <property type="entry name" value="PPIase_dom_sf"/>
</dbReference>
<feature type="domain" description="PPIase FKBP-type" evidence="12">
    <location>
        <begin position="40"/>
        <end position="122"/>
    </location>
</feature>
<dbReference type="EC" id="5.2.1.8" evidence="10"/>
<keyword evidence="14" id="KW-1185">Reference proteome</keyword>
<keyword evidence="7 9" id="KW-0413">Isomerase</keyword>
<dbReference type="GO" id="GO:0005737">
    <property type="term" value="C:cytoplasm"/>
    <property type="evidence" value="ECO:0007669"/>
    <property type="project" value="UniProtKB-SubCell"/>
</dbReference>
<dbReference type="EMBL" id="CP116968">
    <property type="protein sequence ID" value="WNM63502.1"/>
    <property type="molecule type" value="Genomic_DNA"/>
</dbReference>
<evidence type="ECO:0000256" key="10">
    <source>
        <dbReference type="RuleBase" id="RU003915"/>
    </source>
</evidence>
<protein>
    <recommendedName>
        <fullName evidence="10">Peptidyl-prolyl cis-trans isomerase</fullName>
        <ecNumber evidence="10">5.2.1.8</ecNumber>
    </recommendedName>
</protein>
<feature type="signal peptide" evidence="11">
    <location>
        <begin position="1"/>
        <end position="26"/>
    </location>
</feature>
<feature type="chain" id="PRO_5041664716" description="Peptidyl-prolyl cis-trans isomerase" evidence="11">
    <location>
        <begin position="27"/>
        <end position="179"/>
    </location>
</feature>
<evidence type="ECO:0000256" key="2">
    <source>
        <dbReference type="ARBA" id="ARBA00004496"/>
    </source>
</evidence>
<keyword evidence="5 9" id="KW-0697">Rotamase</keyword>
<keyword evidence="4" id="KW-0963">Cytoplasm</keyword>
<comment type="similarity">
    <text evidence="3 10">Belongs to the FKBP-type PPIase family.</text>
</comment>
<dbReference type="Proteomes" id="UP001302494">
    <property type="component" value="Chromosome"/>
</dbReference>
<dbReference type="GO" id="GO:0003755">
    <property type="term" value="F:peptidyl-prolyl cis-trans isomerase activity"/>
    <property type="evidence" value="ECO:0007669"/>
    <property type="project" value="UniProtKB-UniRule"/>
</dbReference>
<dbReference type="PANTHER" id="PTHR47861">
    <property type="entry name" value="FKBP-TYPE PEPTIDYL-PROLYL CIS-TRANS ISOMERASE SLYD"/>
    <property type="match status" value="1"/>
</dbReference>
<proteinExistence type="inferred from homology"/>
<dbReference type="AlphaFoldDB" id="A0AA96GLH6"/>
<dbReference type="GO" id="GO:0042026">
    <property type="term" value="P:protein refolding"/>
    <property type="evidence" value="ECO:0007669"/>
    <property type="project" value="UniProtKB-ARBA"/>
</dbReference>
<dbReference type="Gene3D" id="3.10.50.40">
    <property type="match status" value="1"/>
</dbReference>
<dbReference type="RefSeq" id="WP_312748164.1">
    <property type="nucleotide sequence ID" value="NZ_CP116968.1"/>
</dbReference>
<comment type="catalytic activity">
    <reaction evidence="1 9 10">
        <text>[protein]-peptidylproline (omega=180) = [protein]-peptidylproline (omega=0)</text>
        <dbReference type="Rhea" id="RHEA:16237"/>
        <dbReference type="Rhea" id="RHEA-COMP:10747"/>
        <dbReference type="Rhea" id="RHEA-COMP:10748"/>
        <dbReference type="ChEBI" id="CHEBI:83833"/>
        <dbReference type="ChEBI" id="CHEBI:83834"/>
        <dbReference type="EC" id="5.2.1.8"/>
    </reaction>
</comment>
<evidence type="ECO:0000256" key="5">
    <source>
        <dbReference type="ARBA" id="ARBA00023110"/>
    </source>
</evidence>
<comment type="subcellular location">
    <subcellularLocation>
        <location evidence="2">Cytoplasm</location>
    </subcellularLocation>
</comment>
<dbReference type="SUPFAM" id="SSF54534">
    <property type="entry name" value="FKBP-like"/>
    <property type="match status" value="1"/>
</dbReference>
<evidence type="ECO:0000256" key="4">
    <source>
        <dbReference type="ARBA" id="ARBA00022490"/>
    </source>
</evidence>
<evidence type="ECO:0000256" key="1">
    <source>
        <dbReference type="ARBA" id="ARBA00000971"/>
    </source>
</evidence>